<dbReference type="InterPro" id="IPR013121">
    <property type="entry name" value="Fe_red_NAD-bd_6"/>
</dbReference>
<dbReference type="EMBL" id="AP028213">
    <property type="protein sequence ID" value="BEI88666.1"/>
    <property type="molecule type" value="Genomic_DNA"/>
</dbReference>
<evidence type="ECO:0000256" key="4">
    <source>
        <dbReference type="ARBA" id="ARBA00022982"/>
    </source>
</evidence>
<dbReference type="InterPro" id="IPR039261">
    <property type="entry name" value="FNR_nucleotide-bd"/>
</dbReference>
<evidence type="ECO:0000256" key="7">
    <source>
        <dbReference type="ARBA" id="ARBA00023065"/>
    </source>
</evidence>
<evidence type="ECO:0000256" key="1">
    <source>
        <dbReference type="ARBA" id="ARBA00004141"/>
    </source>
</evidence>
<keyword evidence="3 10" id="KW-0812">Transmembrane</keyword>
<evidence type="ECO:0000256" key="9">
    <source>
        <dbReference type="SAM" id="MobiDB-lite"/>
    </source>
</evidence>
<dbReference type="SFLD" id="SFLDG01168">
    <property type="entry name" value="Ferric_reductase_subgroup_(FRE"/>
    <property type="match status" value="1"/>
</dbReference>
<feature type="transmembrane region" description="Helical" evidence="10">
    <location>
        <begin position="110"/>
        <end position="128"/>
    </location>
</feature>
<feature type="transmembrane region" description="Helical" evidence="10">
    <location>
        <begin position="140"/>
        <end position="160"/>
    </location>
</feature>
<keyword evidence="6" id="KW-0560">Oxidoreductase</keyword>
<accession>A0AA48ID02</accession>
<feature type="domain" description="Ferric oxidoreductase" evidence="11">
    <location>
        <begin position="48"/>
        <end position="156"/>
    </location>
</feature>
<dbReference type="AlphaFoldDB" id="A0AA48ID02"/>
<proteinExistence type="predicted"/>
<reference evidence="14" key="1">
    <citation type="journal article" date="2023" name="BMC Genomics">
        <title>Chromosome-level genome assemblies of Cutaneotrichosporon spp. (Trichosporonales, Basidiomycota) reveal imbalanced evolution between nucleotide sequences and chromosome synteny.</title>
        <authorList>
            <person name="Kobayashi Y."/>
            <person name="Kayamori A."/>
            <person name="Aoki K."/>
            <person name="Shiwa Y."/>
            <person name="Matsutani M."/>
            <person name="Fujita N."/>
            <person name="Sugita T."/>
            <person name="Iwasaki W."/>
            <person name="Tanaka N."/>
            <person name="Takashima M."/>
        </authorList>
    </citation>
    <scope>NUCLEOTIDE SEQUENCE</scope>
    <source>
        <strain evidence="14">HIS019</strain>
    </source>
</reference>
<dbReference type="Pfam" id="PF08030">
    <property type="entry name" value="NAD_binding_6"/>
    <property type="match status" value="1"/>
</dbReference>
<keyword evidence="7" id="KW-0406">Ion transport</keyword>
<dbReference type="Pfam" id="PF08022">
    <property type="entry name" value="FAD_binding_8"/>
    <property type="match status" value="1"/>
</dbReference>
<gene>
    <name evidence="14" type="ORF">CcaverHIS019_0200280</name>
</gene>
<dbReference type="GO" id="GO:0006826">
    <property type="term" value="P:iron ion transport"/>
    <property type="evidence" value="ECO:0007669"/>
    <property type="project" value="TreeGrafter"/>
</dbReference>
<keyword evidence="4" id="KW-0249">Electron transport</keyword>
<dbReference type="RefSeq" id="XP_060453932.1">
    <property type="nucleotide sequence ID" value="XM_060596994.1"/>
</dbReference>
<dbReference type="GeneID" id="85492537"/>
<dbReference type="Pfam" id="PF01794">
    <property type="entry name" value="Ferric_reduct"/>
    <property type="match status" value="1"/>
</dbReference>
<dbReference type="CDD" id="cd06186">
    <property type="entry name" value="NOX_Duox_like_FAD_NADP"/>
    <property type="match status" value="1"/>
</dbReference>
<feature type="compositionally biased region" description="Basic and acidic residues" evidence="9">
    <location>
        <begin position="357"/>
        <end position="366"/>
    </location>
</feature>
<evidence type="ECO:0000313" key="14">
    <source>
        <dbReference type="EMBL" id="BEI88666.1"/>
    </source>
</evidence>
<dbReference type="PANTHER" id="PTHR32361">
    <property type="entry name" value="FERRIC/CUPRIC REDUCTASE TRANSMEMBRANE COMPONENT"/>
    <property type="match status" value="1"/>
</dbReference>
<feature type="region of interest" description="Disordered" evidence="9">
    <location>
        <begin position="357"/>
        <end position="393"/>
    </location>
</feature>
<evidence type="ECO:0000256" key="3">
    <source>
        <dbReference type="ARBA" id="ARBA00022692"/>
    </source>
</evidence>
<keyword evidence="15" id="KW-1185">Reference proteome</keyword>
<feature type="domain" description="FAD-binding 8" evidence="12">
    <location>
        <begin position="198"/>
        <end position="270"/>
    </location>
</feature>
<evidence type="ECO:0000259" key="13">
    <source>
        <dbReference type="Pfam" id="PF08030"/>
    </source>
</evidence>
<dbReference type="InterPro" id="IPR013112">
    <property type="entry name" value="FAD-bd_8"/>
</dbReference>
<dbReference type="Proteomes" id="UP001233271">
    <property type="component" value="Chromosome 2"/>
</dbReference>
<keyword evidence="2" id="KW-0813">Transport</keyword>
<dbReference type="GO" id="GO:0005886">
    <property type="term" value="C:plasma membrane"/>
    <property type="evidence" value="ECO:0007669"/>
    <property type="project" value="TreeGrafter"/>
</dbReference>
<evidence type="ECO:0008006" key="16">
    <source>
        <dbReference type="Google" id="ProtNLM"/>
    </source>
</evidence>
<sequence length="561" mass="59588">MNVRRYPLLLWSPTGTEIIASVGYTGLVVGLTMWSSSVDGNMRYLQPMGHAAFAQLPLVIGLAARNSVLSAVTGVSIHALKGLHRTAGRVCVITATVHSVGWLIKGFKPTWMFVTGLVAWIPLLLLFISFAPIRRAAYEVFIAFHILMIVATLVGCWLHAPSMYFKAWIIAGLGLWGLDRFVSLARVAINTVSNGKPEVEVLSSEAVRVTVPSRLKWKAGQHGYLRTATQTHPFTFASPTEAVFLIRAHAGFTRRLLTSTPKIGLDGPYGTPPDLNAYATTLLITGGTGVSYGLAQLASIITAARNHTSSAAQVRLVWNVRSASQIEWIAPLLNDALARGSAYVSVAVDVYVTRSHLSDEPGDRTETPGPSPPETPGNVTPRDGASTPVPGITPPPAALLNKSALISCATFGSVSIYSQACSTSLSLPKFTEVDLEKGEIEITSVASSCSGNTTLAGDLDNLDKCSVNFDRHPPFGSLAGRDIFGLSPAAALVTTLHRGRGDAETLLRADLASSDGGVAVAVCGPMSLDRDVRQAVLAVNRVSNALDDQPPVSFFSETFGM</sequence>
<dbReference type="KEGG" id="ccac:CcaHIS019_0200280"/>
<evidence type="ECO:0000259" key="11">
    <source>
        <dbReference type="Pfam" id="PF01794"/>
    </source>
</evidence>
<keyword evidence="5 10" id="KW-1133">Transmembrane helix</keyword>
<evidence type="ECO:0000256" key="5">
    <source>
        <dbReference type="ARBA" id="ARBA00022989"/>
    </source>
</evidence>
<dbReference type="SFLD" id="SFLDS00052">
    <property type="entry name" value="Ferric_Reductase_Domain"/>
    <property type="match status" value="1"/>
</dbReference>
<organism evidence="14 15">
    <name type="scientific">Cutaneotrichosporon cavernicola</name>
    <dbReference type="NCBI Taxonomy" id="279322"/>
    <lineage>
        <taxon>Eukaryota</taxon>
        <taxon>Fungi</taxon>
        <taxon>Dikarya</taxon>
        <taxon>Basidiomycota</taxon>
        <taxon>Agaricomycotina</taxon>
        <taxon>Tremellomycetes</taxon>
        <taxon>Trichosporonales</taxon>
        <taxon>Trichosporonaceae</taxon>
        <taxon>Cutaneotrichosporon</taxon>
    </lineage>
</organism>
<dbReference type="InterPro" id="IPR013130">
    <property type="entry name" value="Fe3_Rdtase_TM_dom"/>
</dbReference>
<name>A0AA48ID02_9TREE</name>
<dbReference type="GO" id="GO:0006879">
    <property type="term" value="P:intracellular iron ion homeostasis"/>
    <property type="evidence" value="ECO:0007669"/>
    <property type="project" value="TreeGrafter"/>
</dbReference>
<evidence type="ECO:0000256" key="2">
    <source>
        <dbReference type="ARBA" id="ARBA00022448"/>
    </source>
</evidence>
<dbReference type="GO" id="GO:0000293">
    <property type="term" value="F:ferric-chelate reductase activity"/>
    <property type="evidence" value="ECO:0007669"/>
    <property type="project" value="UniProtKB-ARBA"/>
</dbReference>
<comment type="subcellular location">
    <subcellularLocation>
        <location evidence="1">Membrane</location>
        <topology evidence="1">Multi-pass membrane protein</topology>
    </subcellularLocation>
</comment>
<dbReference type="GO" id="GO:0015677">
    <property type="term" value="P:copper ion import"/>
    <property type="evidence" value="ECO:0007669"/>
    <property type="project" value="TreeGrafter"/>
</dbReference>
<protein>
    <recommendedName>
        <fullName evidence="16">FAD-binding FR-type domain-containing protein</fullName>
    </recommendedName>
</protein>
<evidence type="ECO:0000256" key="10">
    <source>
        <dbReference type="SAM" id="Phobius"/>
    </source>
</evidence>
<dbReference type="PANTHER" id="PTHR32361:SF9">
    <property type="entry name" value="FERRIC REDUCTASE TRANSMEMBRANE COMPONENT 3-RELATED"/>
    <property type="match status" value="1"/>
</dbReference>
<keyword evidence="8 10" id="KW-0472">Membrane</keyword>
<feature type="transmembrane region" description="Helical" evidence="10">
    <location>
        <begin position="9"/>
        <end position="34"/>
    </location>
</feature>
<evidence type="ECO:0000313" key="15">
    <source>
        <dbReference type="Proteomes" id="UP001233271"/>
    </source>
</evidence>
<dbReference type="SUPFAM" id="SSF52343">
    <property type="entry name" value="Ferredoxin reductase-like, C-terminal NADP-linked domain"/>
    <property type="match status" value="1"/>
</dbReference>
<feature type="domain" description="Ferric reductase NAD binding" evidence="13">
    <location>
        <begin position="280"/>
        <end position="536"/>
    </location>
</feature>
<evidence type="ECO:0000259" key="12">
    <source>
        <dbReference type="Pfam" id="PF08022"/>
    </source>
</evidence>
<dbReference type="InterPro" id="IPR051410">
    <property type="entry name" value="Ferric/Cupric_Reductase"/>
</dbReference>
<evidence type="ECO:0000256" key="8">
    <source>
        <dbReference type="ARBA" id="ARBA00023136"/>
    </source>
</evidence>
<evidence type="ECO:0000256" key="6">
    <source>
        <dbReference type="ARBA" id="ARBA00023002"/>
    </source>
</evidence>
<dbReference type="Gene3D" id="3.40.50.80">
    <property type="entry name" value="Nucleotide-binding domain of ferredoxin-NADP reductase (FNR) module"/>
    <property type="match status" value="2"/>
</dbReference>